<comment type="caution">
    <text evidence="2">The sequence shown here is derived from an EMBL/GenBank/DDBJ whole genome shotgun (WGS) entry which is preliminary data.</text>
</comment>
<feature type="compositionally biased region" description="Basic and acidic residues" evidence="1">
    <location>
        <begin position="37"/>
        <end position="48"/>
    </location>
</feature>
<accession>A0AAN8CNF8</accession>
<sequence>MSERSCSPLRSVSLFACRSTKLPDKIPCTYLLNTAVSREDTAESREDTAVSGEDTAESREDTAVSREDTAVSREDTAVSREDSERIQR</sequence>
<keyword evidence="3" id="KW-1185">Reference proteome</keyword>
<gene>
    <name evidence="2" type="ORF">CesoFtcFv8_005292</name>
</gene>
<feature type="compositionally biased region" description="Basic and acidic residues" evidence="1">
    <location>
        <begin position="56"/>
        <end position="88"/>
    </location>
</feature>
<dbReference type="AlphaFoldDB" id="A0AAN8CNF8"/>
<proteinExistence type="predicted"/>
<evidence type="ECO:0000256" key="1">
    <source>
        <dbReference type="SAM" id="MobiDB-lite"/>
    </source>
</evidence>
<name>A0AAN8CNF8_9TELE</name>
<feature type="region of interest" description="Disordered" evidence="1">
    <location>
        <begin position="36"/>
        <end position="88"/>
    </location>
</feature>
<dbReference type="Proteomes" id="UP001335648">
    <property type="component" value="Unassembled WGS sequence"/>
</dbReference>
<evidence type="ECO:0000313" key="3">
    <source>
        <dbReference type="Proteomes" id="UP001335648"/>
    </source>
</evidence>
<reference evidence="2 3" key="1">
    <citation type="journal article" date="2023" name="Mol. Biol. Evol.">
        <title>Genomics of Secondarily Temperate Adaptation in the Only Non-Antarctic Icefish.</title>
        <authorList>
            <person name="Rivera-Colon A.G."/>
            <person name="Rayamajhi N."/>
            <person name="Minhas B.F."/>
            <person name="Madrigal G."/>
            <person name="Bilyk K.T."/>
            <person name="Yoon V."/>
            <person name="Hune M."/>
            <person name="Gregory S."/>
            <person name="Cheng C.H.C."/>
            <person name="Catchen J.M."/>
        </authorList>
    </citation>
    <scope>NUCLEOTIDE SEQUENCE [LARGE SCALE GENOMIC DNA]</scope>
    <source>
        <strain evidence="2">JC2023a</strain>
    </source>
</reference>
<protein>
    <submittedName>
        <fullName evidence="2">Uncharacterized protein</fullName>
    </submittedName>
</protein>
<organism evidence="2 3">
    <name type="scientific">Champsocephalus esox</name>
    <name type="common">pike icefish</name>
    <dbReference type="NCBI Taxonomy" id="159716"/>
    <lineage>
        <taxon>Eukaryota</taxon>
        <taxon>Metazoa</taxon>
        <taxon>Chordata</taxon>
        <taxon>Craniata</taxon>
        <taxon>Vertebrata</taxon>
        <taxon>Euteleostomi</taxon>
        <taxon>Actinopterygii</taxon>
        <taxon>Neopterygii</taxon>
        <taxon>Teleostei</taxon>
        <taxon>Neoteleostei</taxon>
        <taxon>Acanthomorphata</taxon>
        <taxon>Eupercaria</taxon>
        <taxon>Perciformes</taxon>
        <taxon>Notothenioidei</taxon>
        <taxon>Channichthyidae</taxon>
        <taxon>Champsocephalus</taxon>
    </lineage>
</organism>
<evidence type="ECO:0000313" key="2">
    <source>
        <dbReference type="EMBL" id="KAK5907441.1"/>
    </source>
</evidence>
<dbReference type="EMBL" id="JAULUE010002049">
    <property type="protein sequence ID" value="KAK5907441.1"/>
    <property type="molecule type" value="Genomic_DNA"/>
</dbReference>